<protein>
    <submittedName>
        <fullName evidence="2">Uncharacterized protein</fullName>
    </submittedName>
</protein>
<name>A0A2N5TI51_9BASI</name>
<dbReference type="EMBL" id="PGCJ01000651">
    <property type="protein sequence ID" value="PLW25078.1"/>
    <property type="molecule type" value="Genomic_DNA"/>
</dbReference>
<organism evidence="2 3">
    <name type="scientific">Puccinia coronata f. sp. avenae</name>
    <dbReference type="NCBI Taxonomy" id="200324"/>
    <lineage>
        <taxon>Eukaryota</taxon>
        <taxon>Fungi</taxon>
        <taxon>Dikarya</taxon>
        <taxon>Basidiomycota</taxon>
        <taxon>Pucciniomycotina</taxon>
        <taxon>Pucciniomycetes</taxon>
        <taxon>Pucciniales</taxon>
        <taxon>Pucciniaceae</taxon>
        <taxon>Puccinia</taxon>
    </lineage>
</organism>
<feature type="compositionally biased region" description="Polar residues" evidence="1">
    <location>
        <begin position="49"/>
        <end position="61"/>
    </location>
</feature>
<evidence type="ECO:0000313" key="2">
    <source>
        <dbReference type="EMBL" id="PLW25078.1"/>
    </source>
</evidence>
<sequence length="81" mass="8920">MFGKPKHANSSWKVPINSEDIQRMRSAYPTLLSEQIREPSNIWGHDGTSKNTGEELSTTEAGTVAPSDQMETNPLSTTEEA</sequence>
<evidence type="ECO:0000313" key="3">
    <source>
        <dbReference type="Proteomes" id="UP000235388"/>
    </source>
</evidence>
<feature type="compositionally biased region" description="Polar residues" evidence="1">
    <location>
        <begin position="69"/>
        <end position="81"/>
    </location>
</feature>
<gene>
    <name evidence="2" type="ORF">PCANC_27923</name>
</gene>
<evidence type="ECO:0000256" key="1">
    <source>
        <dbReference type="SAM" id="MobiDB-lite"/>
    </source>
</evidence>
<accession>A0A2N5TI51</accession>
<dbReference type="Proteomes" id="UP000235388">
    <property type="component" value="Unassembled WGS sequence"/>
</dbReference>
<reference evidence="2 3" key="1">
    <citation type="submission" date="2017-11" db="EMBL/GenBank/DDBJ databases">
        <title>De novo assembly and phasing of dikaryotic genomes from two isolates of Puccinia coronata f. sp. avenae, the causal agent of oat crown rust.</title>
        <authorList>
            <person name="Miller M.E."/>
            <person name="Zhang Y."/>
            <person name="Omidvar V."/>
            <person name="Sperschneider J."/>
            <person name="Schwessinger B."/>
            <person name="Raley C."/>
            <person name="Palmer J.M."/>
            <person name="Garnica D."/>
            <person name="Upadhyaya N."/>
            <person name="Rathjen J."/>
            <person name="Taylor J.M."/>
            <person name="Park R.F."/>
            <person name="Dodds P.N."/>
            <person name="Hirsch C.D."/>
            <person name="Kianian S.F."/>
            <person name="Figueroa M."/>
        </authorList>
    </citation>
    <scope>NUCLEOTIDE SEQUENCE [LARGE SCALE GENOMIC DNA]</scope>
    <source>
        <strain evidence="2">12NC29</strain>
    </source>
</reference>
<comment type="caution">
    <text evidence="2">The sequence shown here is derived from an EMBL/GenBank/DDBJ whole genome shotgun (WGS) entry which is preliminary data.</text>
</comment>
<proteinExistence type="predicted"/>
<feature type="region of interest" description="Disordered" evidence="1">
    <location>
        <begin position="39"/>
        <end position="81"/>
    </location>
</feature>
<keyword evidence="3" id="KW-1185">Reference proteome</keyword>
<dbReference type="AlphaFoldDB" id="A0A2N5TI51"/>